<keyword evidence="5 8" id="KW-0963">Cytoplasm</keyword>
<dbReference type="EMBL" id="PDEM01000009">
    <property type="protein sequence ID" value="PHZ85713.1"/>
    <property type="molecule type" value="Genomic_DNA"/>
</dbReference>
<protein>
    <recommendedName>
        <fullName evidence="8">Phosphate-specific transport system accessory protein PhoU</fullName>
    </recommendedName>
</protein>
<evidence type="ECO:0000256" key="6">
    <source>
        <dbReference type="ARBA" id="ARBA00022592"/>
    </source>
</evidence>
<feature type="domain" description="PhoU" evidence="9">
    <location>
        <begin position="21"/>
        <end position="109"/>
    </location>
</feature>
<evidence type="ECO:0000259" key="9">
    <source>
        <dbReference type="Pfam" id="PF01895"/>
    </source>
</evidence>
<comment type="subcellular location">
    <subcellularLocation>
        <location evidence="1 8">Cytoplasm</location>
    </subcellularLocation>
</comment>
<keyword evidence="11" id="KW-1185">Reference proteome</keyword>
<gene>
    <name evidence="10" type="primary">phoU</name>
    <name evidence="10" type="ORF">CRD36_03245</name>
</gene>
<dbReference type="NCBIfam" id="TIGR02135">
    <property type="entry name" value="phoU_full"/>
    <property type="match status" value="1"/>
</dbReference>
<dbReference type="PANTHER" id="PTHR42930:SF3">
    <property type="entry name" value="PHOSPHATE-SPECIFIC TRANSPORT SYSTEM ACCESSORY PROTEIN PHOU"/>
    <property type="match status" value="1"/>
</dbReference>
<name>A0A2G4YTU2_9PROT</name>
<evidence type="ECO:0000256" key="7">
    <source>
        <dbReference type="ARBA" id="ARBA00056181"/>
    </source>
</evidence>
<comment type="similarity">
    <text evidence="2 8">Belongs to the PhoU family.</text>
</comment>
<evidence type="ECO:0000256" key="2">
    <source>
        <dbReference type="ARBA" id="ARBA00008107"/>
    </source>
</evidence>
<dbReference type="FunCoup" id="A0A2G4YTU2">
    <property type="interactions" value="425"/>
</dbReference>
<dbReference type="AlphaFoldDB" id="A0A2G4YTU2"/>
<evidence type="ECO:0000256" key="3">
    <source>
        <dbReference type="ARBA" id="ARBA00011738"/>
    </source>
</evidence>
<organism evidence="10 11">
    <name type="scientific">Paremcibacter congregatus</name>
    <dbReference type="NCBI Taxonomy" id="2043170"/>
    <lineage>
        <taxon>Bacteria</taxon>
        <taxon>Pseudomonadati</taxon>
        <taxon>Pseudomonadota</taxon>
        <taxon>Alphaproteobacteria</taxon>
        <taxon>Emcibacterales</taxon>
        <taxon>Emcibacteraceae</taxon>
        <taxon>Paremcibacter</taxon>
    </lineage>
</organism>
<proteinExistence type="inferred from homology"/>
<evidence type="ECO:0000256" key="1">
    <source>
        <dbReference type="ARBA" id="ARBA00004496"/>
    </source>
</evidence>
<accession>A0A2G4YTU2</accession>
<dbReference type="FunFam" id="1.20.58.220:FF:000004">
    <property type="entry name" value="Phosphate-specific transport system accessory protein PhoU"/>
    <property type="match status" value="1"/>
</dbReference>
<dbReference type="InterPro" id="IPR038078">
    <property type="entry name" value="PhoU-like_sf"/>
</dbReference>
<dbReference type="Pfam" id="PF01895">
    <property type="entry name" value="PhoU"/>
    <property type="match status" value="2"/>
</dbReference>
<dbReference type="PANTHER" id="PTHR42930">
    <property type="entry name" value="PHOSPHATE-SPECIFIC TRANSPORT SYSTEM ACCESSORY PROTEIN PHOU"/>
    <property type="match status" value="1"/>
</dbReference>
<dbReference type="GO" id="GO:0005737">
    <property type="term" value="C:cytoplasm"/>
    <property type="evidence" value="ECO:0007669"/>
    <property type="project" value="UniProtKB-SubCell"/>
</dbReference>
<dbReference type="RefSeq" id="WP_099471297.1">
    <property type="nucleotide sequence ID" value="NZ_CAXBMK010000004.1"/>
</dbReference>
<comment type="subunit">
    <text evidence="3 8">Homodimer.</text>
</comment>
<dbReference type="InParanoid" id="A0A2G4YTU2"/>
<dbReference type="Proteomes" id="UP000229730">
    <property type="component" value="Unassembled WGS sequence"/>
</dbReference>
<evidence type="ECO:0000313" key="11">
    <source>
        <dbReference type="Proteomes" id="UP000229730"/>
    </source>
</evidence>
<comment type="caution">
    <text evidence="10">The sequence shown here is derived from an EMBL/GenBank/DDBJ whole genome shotgun (WGS) entry which is preliminary data.</text>
</comment>
<dbReference type="GO" id="GO:0045936">
    <property type="term" value="P:negative regulation of phosphate metabolic process"/>
    <property type="evidence" value="ECO:0007669"/>
    <property type="project" value="InterPro"/>
</dbReference>
<dbReference type="GO" id="GO:0030643">
    <property type="term" value="P:intracellular phosphate ion homeostasis"/>
    <property type="evidence" value="ECO:0007669"/>
    <property type="project" value="InterPro"/>
</dbReference>
<comment type="function">
    <text evidence="7 8">Plays a role in the regulation of phosphate uptake.</text>
</comment>
<reference evidence="10 11" key="1">
    <citation type="submission" date="2017-10" db="EMBL/GenBank/DDBJ databases">
        <title>Frigbacter circumglobatus gen. nov. sp. nov., isolated from sediment cultured in situ.</title>
        <authorList>
            <person name="Zhao Z."/>
        </authorList>
    </citation>
    <scope>NUCLEOTIDE SEQUENCE [LARGE SCALE GENOMIC DNA]</scope>
    <source>
        <strain evidence="10 11">ZYL</strain>
    </source>
</reference>
<dbReference type="Gene3D" id="1.20.58.220">
    <property type="entry name" value="Phosphate transport system protein phou homolog 2, domain 2"/>
    <property type="match status" value="1"/>
</dbReference>
<dbReference type="SUPFAM" id="SSF109755">
    <property type="entry name" value="PhoU-like"/>
    <property type="match status" value="1"/>
</dbReference>
<keyword evidence="6 8" id="KW-0592">Phosphate transport</keyword>
<sequence>MTHEHIVQAFDDELDDLIAKVLEMGNRAQKQLNESITSLLEQDLDLAQKVISDDRTIDQLELEVATAATEIFALRQPMAADLRSIVAAFKISSDLERIGDHAKNIAKRTATMKQVPLVAEVGSNLRHASKLVEIMIEDVLQAFVRRDAEAAIKVLRADQEVDQLYTSMFREILTYMMEDPRYITASTHLLFIAKNIERMGDHATNIAEQVYYVKMGHYFEGERENADQAATVIVE</sequence>
<feature type="domain" description="PhoU" evidence="9">
    <location>
        <begin position="125"/>
        <end position="210"/>
    </location>
</feature>
<evidence type="ECO:0000313" key="10">
    <source>
        <dbReference type="EMBL" id="PHZ85713.1"/>
    </source>
</evidence>
<dbReference type="OrthoDB" id="9814256at2"/>
<dbReference type="InterPro" id="IPR028366">
    <property type="entry name" value="PhoU"/>
</dbReference>
<dbReference type="GO" id="GO:0006817">
    <property type="term" value="P:phosphate ion transport"/>
    <property type="evidence" value="ECO:0007669"/>
    <property type="project" value="UniProtKB-KW"/>
</dbReference>
<dbReference type="InterPro" id="IPR026022">
    <property type="entry name" value="PhoU_dom"/>
</dbReference>
<dbReference type="PIRSF" id="PIRSF003107">
    <property type="entry name" value="PhoU"/>
    <property type="match status" value="1"/>
</dbReference>
<evidence type="ECO:0000256" key="8">
    <source>
        <dbReference type="PIRNR" id="PIRNR003107"/>
    </source>
</evidence>
<evidence type="ECO:0000256" key="4">
    <source>
        <dbReference type="ARBA" id="ARBA00022448"/>
    </source>
</evidence>
<evidence type="ECO:0000256" key="5">
    <source>
        <dbReference type="ARBA" id="ARBA00022490"/>
    </source>
</evidence>
<keyword evidence="4 8" id="KW-0813">Transport</keyword>